<accession>A0A1G4IEU9</accession>
<proteinExistence type="predicted"/>
<dbReference type="GeneID" id="92376412"/>
<dbReference type="EMBL" id="CZPT02001530">
    <property type="protein sequence ID" value="SCU70897.1"/>
    <property type="molecule type" value="Genomic_DNA"/>
</dbReference>
<organism evidence="1 2">
    <name type="scientific">Trypanosoma equiperdum</name>
    <dbReference type="NCBI Taxonomy" id="5694"/>
    <lineage>
        <taxon>Eukaryota</taxon>
        <taxon>Discoba</taxon>
        <taxon>Euglenozoa</taxon>
        <taxon>Kinetoplastea</taxon>
        <taxon>Metakinetoplastina</taxon>
        <taxon>Trypanosomatida</taxon>
        <taxon>Trypanosomatidae</taxon>
        <taxon>Trypanosoma</taxon>
    </lineage>
</organism>
<keyword evidence="2" id="KW-1185">Reference proteome</keyword>
<dbReference type="Proteomes" id="UP000195570">
    <property type="component" value="Unassembled WGS sequence"/>
</dbReference>
<dbReference type="RefSeq" id="XP_067081649.1">
    <property type="nucleotide sequence ID" value="XM_067225548.1"/>
</dbReference>
<evidence type="ECO:0000313" key="1">
    <source>
        <dbReference type="EMBL" id="SCU70897.1"/>
    </source>
</evidence>
<sequence>MWRISNVLRQLQRQPHADALGYSAAFAGATERPVTDYQIATAPYSPAATQLARRKGHLERQRRYTEKIRMISSTARLKLNMCDKG</sequence>
<reference evidence="1" key="1">
    <citation type="submission" date="2016-09" db="EMBL/GenBank/DDBJ databases">
        <authorList>
            <person name="Hebert L."/>
            <person name="Moumen B."/>
        </authorList>
    </citation>
    <scope>NUCLEOTIDE SEQUENCE [LARGE SCALE GENOMIC DNA]</scope>
    <source>
        <strain evidence="1">OVI</strain>
    </source>
</reference>
<name>A0A1G4IEU9_TRYEQ</name>
<evidence type="ECO:0000313" key="2">
    <source>
        <dbReference type="Proteomes" id="UP000195570"/>
    </source>
</evidence>
<protein>
    <submittedName>
        <fullName evidence="1">Uncharacterized protein</fullName>
    </submittedName>
</protein>
<gene>
    <name evidence="1" type="ORF">TEOVI_000247200</name>
</gene>
<dbReference type="VEuPathDB" id="TriTrypDB:TEOVI_000247200"/>
<dbReference type="AlphaFoldDB" id="A0A1G4IEU9"/>
<comment type="caution">
    <text evidence="1">The sequence shown here is derived from an EMBL/GenBank/DDBJ whole genome shotgun (WGS) entry which is preliminary data.</text>
</comment>